<feature type="transmembrane region" description="Helical" evidence="7">
    <location>
        <begin position="310"/>
        <end position="330"/>
    </location>
</feature>
<feature type="transmembrane region" description="Helical" evidence="7">
    <location>
        <begin position="278"/>
        <end position="304"/>
    </location>
</feature>
<sequence>MMPDDQKNGQANFSDVEGMTRQNRNQAMGAISVSVAMAILDTAIVNTALPSIAKDLGVGHSDSVWIITAYQMSMVAAMLPFAAYGDLKGHRKVFLTGLGVFILASLACGISPSFLGLVAARFVQGIGAAAIMSANTALVRQIYPARILGRGLGLNALVMAFSFAAGPPMASIILSFTSWHWLFLINVPICILAFFLSWQKLPKEDKGKSQKFDVVPAVICASLFALWVHGLGQLAHGSMTSLPIIEEAVALILGIFLVRWQSSHERPLLAVDLFRISFFSLSAITAFLAFIVQGMIFVAMPFLLQGKLGFDVIMTGFLIAPWPLMGAFLAPIAGRLSDRYPAGILGGIGLAILGLGIGVISVLPPHTKPIIAVIMMALCGGGFGFFLSPNQRALMSSAPTTRSGAASGVLGISRILGQTTGATLVAFCLYLSSDHGAEIALRIGIFIAFAGLYGQFVAFAEKADFKKKPLLVRLYSRIKNVPSYLIF</sequence>
<feature type="transmembrane region" description="Helical" evidence="7">
    <location>
        <begin position="240"/>
        <end position="258"/>
    </location>
</feature>
<keyword evidence="6 7" id="KW-0472">Membrane</keyword>
<feature type="transmembrane region" description="Helical" evidence="7">
    <location>
        <begin position="64"/>
        <end position="84"/>
    </location>
</feature>
<dbReference type="PRINTS" id="PR01036">
    <property type="entry name" value="TCRTETB"/>
</dbReference>
<organism evidence="9">
    <name type="scientific">Zymomonas mobilis</name>
    <dbReference type="NCBI Taxonomy" id="542"/>
    <lineage>
        <taxon>Bacteria</taxon>
        <taxon>Pseudomonadati</taxon>
        <taxon>Pseudomonadota</taxon>
        <taxon>Alphaproteobacteria</taxon>
        <taxon>Sphingomonadales</taxon>
        <taxon>Zymomonadaceae</taxon>
        <taxon>Zymomonas</taxon>
    </lineage>
</organism>
<dbReference type="InterPro" id="IPR036259">
    <property type="entry name" value="MFS_trans_sf"/>
</dbReference>
<dbReference type="GO" id="GO:0022857">
    <property type="term" value="F:transmembrane transporter activity"/>
    <property type="evidence" value="ECO:0007669"/>
    <property type="project" value="InterPro"/>
</dbReference>
<dbReference type="InterPro" id="IPR020846">
    <property type="entry name" value="MFS_dom"/>
</dbReference>
<evidence type="ECO:0000259" key="8">
    <source>
        <dbReference type="PROSITE" id="PS50850"/>
    </source>
</evidence>
<feature type="transmembrane region" description="Helical" evidence="7">
    <location>
        <begin position="179"/>
        <end position="198"/>
    </location>
</feature>
<evidence type="ECO:0000256" key="4">
    <source>
        <dbReference type="ARBA" id="ARBA00022692"/>
    </source>
</evidence>
<dbReference type="PANTHER" id="PTHR42718">
    <property type="entry name" value="MAJOR FACILITATOR SUPERFAMILY MULTIDRUG TRANSPORTER MFSC"/>
    <property type="match status" value="1"/>
</dbReference>
<comment type="subcellular location">
    <subcellularLocation>
        <location evidence="1">Cell membrane</location>
        <topology evidence="1">Multi-pass membrane protein</topology>
    </subcellularLocation>
</comment>
<keyword evidence="4 7" id="KW-0812">Transmembrane</keyword>
<evidence type="ECO:0000256" key="1">
    <source>
        <dbReference type="ARBA" id="ARBA00004651"/>
    </source>
</evidence>
<feature type="transmembrane region" description="Helical" evidence="7">
    <location>
        <begin position="369"/>
        <end position="388"/>
    </location>
</feature>
<dbReference type="PROSITE" id="PS50850">
    <property type="entry name" value="MFS"/>
    <property type="match status" value="1"/>
</dbReference>
<protein>
    <submittedName>
        <fullName evidence="9">Tetracenomycin C resistance and export protein</fullName>
    </submittedName>
</protein>
<feature type="transmembrane region" description="Helical" evidence="7">
    <location>
        <begin position="210"/>
        <end position="228"/>
    </location>
</feature>
<proteinExistence type="predicted"/>
<dbReference type="Gene3D" id="1.20.1720.10">
    <property type="entry name" value="Multidrug resistance protein D"/>
    <property type="match status" value="1"/>
</dbReference>
<gene>
    <name evidence="9" type="primary">yjcC</name>
</gene>
<dbReference type="EMBL" id="AF088896">
    <property type="protein sequence ID" value="AAD21555.1"/>
    <property type="molecule type" value="Genomic_DNA"/>
</dbReference>
<dbReference type="Gene3D" id="1.20.1250.20">
    <property type="entry name" value="MFS general substrate transporter like domains"/>
    <property type="match status" value="1"/>
</dbReference>
<evidence type="ECO:0000256" key="5">
    <source>
        <dbReference type="ARBA" id="ARBA00022989"/>
    </source>
</evidence>
<evidence type="ECO:0000256" key="6">
    <source>
        <dbReference type="ARBA" id="ARBA00023136"/>
    </source>
</evidence>
<dbReference type="InterPro" id="IPR011701">
    <property type="entry name" value="MFS"/>
</dbReference>
<feature type="transmembrane region" description="Helical" evidence="7">
    <location>
        <begin position="121"/>
        <end position="139"/>
    </location>
</feature>
<feature type="transmembrane region" description="Helical" evidence="7">
    <location>
        <begin position="93"/>
        <end position="115"/>
    </location>
</feature>
<accession>Q9X3X9</accession>
<evidence type="ECO:0000256" key="7">
    <source>
        <dbReference type="SAM" id="Phobius"/>
    </source>
</evidence>
<dbReference type="PANTHER" id="PTHR42718:SF46">
    <property type="entry name" value="BLR6921 PROTEIN"/>
    <property type="match status" value="1"/>
</dbReference>
<dbReference type="Pfam" id="PF07690">
    <property type="entry name" value="MFS_1"/>
    <property type="match status" value="1"/>
</dbReference>
<keyword evidence="2" id="KW-0813">Transport</keyword>
<feature type="domain" description="Major facilitator superfamily (MFS) profile" evidence="8">
    <location>
        <begin position="27"/>
        <end position="462"/>
    </location>
</feature>
<evidence type="ECO:0000313" key="9">
    <source>
        <dbReference type="EMBL" id="AAD21555.1"/>
    </source>
</evidence>
<reference evidence="9" key="1">
    <citation type="submission" date="1998-08" db="EMBL/GenBank/DDBJ databases">
        <title>Sequence analysis of 42C11 fosmid clone of Zymomonas mobilis ZM4.</title>
        <authorList>
            <person name="Lee H.J."/>
            <person name="Kang H.S."/>
        </authorList>
    </citation>
    <scope>NUCLEOTIDE SEQUENCE</scope>
    <source>
        <strain evidence="9">ZM4</strain>
    </source>
</reference>
<keyword evidence="3" id="KW-1003">Cell membrane</keyword>
<feature type="transmembrane region" description="Helical" evidence="7">
    <location>
        <begin position="29"/>
        <end position="52"/>
    </location>
</feature>
<dbReference type="AlphaFoldDB" id="Q9X3X9"/>
<feature type="transmembrane region" description="Helical" evidence="7">
    <location>
        <begin position="439"/>
        <end position="460"/>
    </location>
</feature>
<evidence type="ECO:0000256" key="2">
    <source>
        <dbReference type="ARBA" id="ARBA00022448"/>
    </source>
</evidence>
<dbReference type="SUPFAM" id="SSF103473">
    <property type="entry name" value="MFS general substrate transporter"/>
    <property type="match status" value="1"/>
</dbReference>
<feature type="transmembrane region" description="Helical" evidence="7">
    <location>
        <begin position="151"/>
        <end position="173"/>
    </location>
</feature>
<dbReference type="GO" id="GO:0005886">
    <property type="term" value="C:plasma membrane"/>
    <property type="evidence" value="ECO:0007669"/>
    <property type="project" value="UniProtKB-SubCell"/>
</dbReference>
<evidence type="ECO:0000256" key="3">
    <source>
        <dbReference type="ARBA" id="ARBA00022475"/>
    </source>
</evidence>
<dbReference type="CDD" id="cd17321">
    <property type="entry name" value="MFS_MMR_MDR_like"/>
    <property type="match status" value="1"/>
</dbReference>
<keyword evidence="5 7" id="KW-1133">Transmembrane helix</keyword>
<name>Q9X3X9_ZYMMB</name>
<feature type="transmembrane region" description="Helical" evidence="7">
    <location>
        <begin position="342"/>
        <end position="363"/>
    </location>
</feature>
<feature type="transmembrane region" description="Helical" evidence="7">
    <location>
        <begin position="409"/>
        <end position="433"/>
    </location>
</feature>